<dbReference type="InterPro" id="IPR027417">
    <property type="entry name" value="P-loop_NTPase"/>
</dbReference>
<sequence>MADLVLDGLTKSFGETEVVHGIDLSVAENEFVVLVGPSGCGKSTTLRMVAGLEAITGGELRIGGRRVNERSPGERDVAMVFQNYALYPHLTVAQNIAFGLRRKRLPRAERNAAVQEIARLLQIEPLLDRRPRALSGGQRQRVAMGRAIIRDPQVFLFDEPLSNLDARLRVQMRLEIKRLHAAKPVTTLYVTHDQTEAMTMADRVVVMNAGRIEQVGPPLEIYRNPRTRFVAEFIGAPAVNLFDARLSAGAGDGLWIELADGTRLSVPGSRRAAYAGFAGRPVVFGLRPEDISIGSGDDPVAPVNMIEPMGVETLAYLGFGGTEACARLTGGHVPRRGDRVPLQLGLERMILIDPATDRVIGATSTET</sequence>
<dbReference type="GO" id="GO:0055052">
    <property type="term" value="C:ATP-binding cassette (ABC) transporter complex, substrate-binding subunit-containing"/>
    <property type="evidence" value="ECO:0007669"/>
    <property type="project" value="TreeGrafter"/>
</dbReference>
<dbReference type="SMART" id="SM00382">
    <property type="entry name" value="AAA"/>
    <property type="match status" value="1"/>
</dbReference>
<dbReference type="Gene3D" id="2.40.50.140">
    <property type="entry name" value="Nucleic acid-binding proteins"/>
    <property type="match status" value="1"/>
</dbReference>
<evidence type="ECO:0000259" key="5">
    <source>
        <dbReference type="PROSITE" id="PS50893"/>
    </source>
</evidence>
<dbReference type="Gene3D" id="2.40.50.100">
    <property type="match status" value="1"/>
</dbReference>
<dbReference type="GO" id="GO:0140359">
    <property type="term" value="F:ABC-type transporter activity"/>
    <property type="evidence" value="ECO:0007669"/>
    <property type="project" value="InterPro"/>
</dbReference>
<dbReference type="RefSeq" id="WP_073333446.1">
    <property type="nucleotide sequence ID" value="NZ_FQYO01000006.1"/>
</dbReference>
<keyword evidence="2" id="KW-0813">Transport</keyword>
<organism evidence="6 7">
    <name type="scientific">Wenxinia saemankumensis</name>
    <dbReference type="NCBI Taxonomy" id="1447782"/>
    <lineage>
        <taxon>Bacteria</taxon>
        <taxon>Pseudomonadati</taxon>
        <taxon>Pseudomonadota</taxon>
        <taxon>Alphaproteobacteria</taxon>
        <taxon>Rhodobacterales</taxon>
        <taxon>Roseobacteraceae</taxon>
        <taxon>Wenxinia</taxon>
    </lineage>
</organism>
<evidence type="ECO:0000313" key="6">
    <source>
        <dbReference type="EMBL" id="SHJ20828.1"/>
    </source>
</evidence>
<dbReference type="OrthoDB" id="394852at2"/>
<dbReference type="FunFam" id="3.40.50.300:FF:000042">
    <property type="entry name" value="Maltose/maltodextrin ABC transporter, ATP-binding protein"/>
    <property type="match status" value="1"/>
</dbReference>
<dbReference type="InterPro" id="IPR003593">
    <property type="entry name" value="AAA+_ATPase"/>
</dbReference>
<evidence type="ECO:0000313" key="7">
    <source>
        <dbReference type="Proteomes" id="UP000184292"/>
    </source>
</evidence>
<feature type="domain" description="ABC transporter" evidence="5">
    <location>
        <begin position="4"/>
        <end position="234"/>
    </location>
</feature>
<keyword evidence="3" id="KW-0547">Nucleotide-binding</keyword>
<dbReference type="PROSITE" id="PS50893">
    <property type="entry name" value="ABC_TRANSPORTER_2"/>
    <property type="match status" value="1"/>
</dbReference>
<dbReference type="Gene3D" id="3.40.50.300">
    <property type="entry name" value="P-loop containing nucleotide triphosphate hydrolases"/>
    <property type="match status" value="1"/>
</dbReference>
<comment type="similarity">
    <text evidence="1">Belongs to the ABC transporter superfamily.</text>
</comment>
<dbReference type="InterPro" id="IPR003439">
    <property type="entry name" value="ABC_transporter-like_ATP-bd"/>
</dbReference>
<dbReference type="Pfam" id="PF17912">
    <property type="entry name" value="OB_MalK"/>
    <property type="match status" value="1"/>
</dbReference>
<dbReference type="PROSITE" id="PS00211">
    <property type="entry name" value="ABC_TRANSPORTER_1"/>
    <property type="match status" value="1"/>
</dbReference>
<dbReference type="InterPro" id="IPR012340">
    <property type="entry name" value="NA-bd_OB-fold"/>
</dbReference>
<dbReference type="GO" id="GO:0016887">
    <property type="term" value="F:ATP hydrolysis activity"/>
    <property type="evidence" value="ECO:0007669"/>
    <property type="project" value="InterPro"/>
</dbReference>
<dbReference type="PANTHER" id="PTHR43875">
    <property type="entry name" value="MALTODEXTRIN IMPORT ATP-BINDING PROTEIN MSMX"/>
    <property type="match status" value="1"/>
</dbReference>
<keyword evidence="4 6" id="KW-0067">ATP-binding</keyword>
<dbReference type="SUPFAM" id="SSF50331">
    <property type="entry name" value="MOP-like"/>
    <property type="match status" value="1"/>
</dbReference>
<dbReference type="InterPro" id="IPR017871">
    <property type="entry name" value="ABC_transporter-like_CS"/>
</dbReference>
<dbReference type="NCBIfam" id="NF008653">
    <property type="entry name" value="PRK11650.1"/>
    <property type="match status" value="1"/>
</dbReference>
<evidence type="ECO:0000256" key="1">
    <source>
        <dbReference type="ARBA" id="ARBA00005417"/>
    </source>
</evidence>
<dbReference type="InterPro" id="IPR040582">
    <property type="entry name" value="OB_MalK-like"/>
</dbReference>
<gene>
    <name evidence="6" type="ORF">SAMN05444417_3201</name>
</gene>
<dbReference type="InterPro" id="IPR008995">
    <property type="entry name" value="Mo/tungstate-bd_C_term_dom"/>
</dbReference>
<dbReference type="EMBL" id="FQYO01000006">
    <property type="protein sequence ID" value="SHJ20828.1"/>
    <property type="molecule type" value="Genomic_DNA"/>
</dbReference>
<dbReference type="Pfam" id="PF00005">
    <property type="entry name" value="ABC_tran"/>
    <property type="match status" value="1"/>
</dbReference>
<dbReference type="SUPFAM" id="SSF52540">
    <property type="entry name" value="P-loop containing nucleoside triphosphate hydrolases"/>
    <property type="match status" value="1"/>
</dbReference>
<dbReference type="AlphaFoldDB" id="A0A1M6HF47"/>
<name>A0A1M6HF47_9RHOB</name>
<dbReference type="CDD" id="cd03301">
    <property type="entry name" value="ABC_MalK_N"/>
    <property type="match status" value="1"/>
</dbReference>
<dbReference type="InterPro" id="IPR015855">
    <property type="entry name" value="ABC_transpr_MalK-like"/>
</dbReference>
<dbReference type="InterPro" id="IPR047641">
    <property type="entry name" value="ABC_transpr_MalK/UgpC-like"/>
</dbReference>
<evidence type="ECO:0000256" key="2">
    <source>
        <dbReference type="ARBA" id="ARBA00022448"/>
    </source>
</evidence>
<evidence type="ECO:0000256" key="4">
    <source>
        <dbReference type="ARBA" id="ARBA00022840"/>
    </source>
</evidence>
<dbReference type="GO" id="GO:0005524">
    <property type="term" value="F:ATP binding"/>
    <property type="evidence" value="ECO:0007669"/>
    <property type="project" value="UniProtKB-KW"/>
</dbReference>
<protein>
    <submittedName>
        <fullName evidence="6">Carbohydrate ABC transporter ATP-binding protein, CUT1 family</fullName>
    </submittedName>
</protein>
<keyword evidence="7" id="KW-1185">Reference proteome</keyword>
<dbReference type="STRING" id="1447782.SAMN05444417_3201"/>
<dbReference type="PANTHER" id="PTHR43875:SF1">
    <property type="entry name" value="OSMOPROTECTIVE COMPOUNDS UPTAKE ATP-BINDING PROTEIN GGTA"/>
    <property type="match status" value="1"/>
</dbReference>
<accession>A0A1M6HF47</accession>
<dbReference type="Proteomes" id="UP000184292">
    <property type="component" value="Unassembled WGS sequence"/>
</dbReference>
<reference evidence="6 7" key="1">
    <citation type="submission" date="2016-11" db="EMBL/GenBank/DDBJ databases">
        <authorList>
            <person name="Jaros S."/>
            <person name="Januszkiewicz K."/>
            <person name="Wedrychowicz H."/>
        </authorList>
    </citation>
    <scope>NUCLEOTIDE SEQUENCE [LARGE SCALE GENOMIC DNA]</scope>
    <source>
        <strain evidence="6 7">DSM 100565</strain>
    </source>
</reference>
<proteinExistence type="inferred from homology"/>
<dbReference type="GO" id="GO:0008643">
    <property type="term" value="P:carbohydrate transport"/>
    <property type="evidence" value="ECO:0007669"/>
    <property type="project" value="InterPro"/>
</dbReference>
<evidence type="ECO:0000256" key="3">
    <source>
        <dbReference type="ARBA" id="ARBA00022741"/>
    </source>
</evidence>